<protein>
    <submittedName>
        <fullName evidence="2">Uncharacterized protein</fullName>
    </submittedName>
</protein>
<sequence>MRVLLVVFGLLLSSMGAARAEKVIPSGKPLLLFSASSTNPDCTSLGTVELRVVQGPEHGRVSIRRGGVFPTFAAGNPRSACNTRRVPGIMATYVSQRGYAGDDLVVLEVFFPNGSAKRVTIAIRVV</sequence>
<proteinExistence type="predicted"/>
<keyword evidence="3" id="KW-1185">Reference proteome</keyword>
<accession>A0ABY3R7V4</accession>
<evidence type="ECO:0000313" key="2">
    <source>
        <dbReference type="EMBL" id="UFZ02906.1"/>
    </source>
</evidence>
<gene>
    <name evidence="2" type="ORF">LQG66_27140</name>
</gene>
<name>A0ABY3R7V4_9BRAD</name>
<reference evidence="2" key="1">
    <citation type="journal article" date="2024" name="Antonie Van Leeuwenhoek">
        <title>Bradyrhizobium ontarionense sp. nov., a novel bacterial symbiont isolated from Aeschynomene indica (Indian jointvetch), harbours photosynthesis, nitrogen fixation and nitrous oxide (N2O) reductase genes.</title>
        <authorList>
            <person name="Bromfield E.S.P."/>
            <person name="Cloutier S."/>
        </authorList>
    </citation>
    <scope>NUCLEOTIDE SEQUENCE</scope>
    <source>
        <strain evidence="2">A19</strain>
    </source>
</reference>
<dbReference type="RefSeq" id="WP_231318691.1">
    <property type="nucleotide sequence ID" value="NZ_CP088156.1"/>
</dbReference>
<evidence type="ECO:0000256" key="1">
    <source>
        <dbReference type="SAM" id="SignalP"/>
    </source>
</evidence>
<dbReference type="Proteomes" id="UP001431010">
    <property type="component" value="Chromosome"/>
</dbReference>
<feature type="signal peptide" evidence="1">
    <location>
        <begin position="1"/>
        <end position="19"/>
    </location>
</feature>
<feature type="chain" id="PRO_5046642821" evidence="1">
    <location>
        <begin position="20"/>
        <end position="126"/>
    </location>
</feature>
<evidence type="ECO:0000313" key="3">
    <source>
        <dbReference type="Proteomes" id="UP001431010"/>
    </source>
</evidence>
<dbReference type="EMBL" id="CP088156">
    <property type="protein sequence ID" value="UFZ02906.1"/>
    <property type="molecule type" value="Genomic_DNA"/>
</dbReference>
<organism evidence="2 3">
    <name type="scientific">Bradyrhizobium ontarionense</name>
    <dbReference type="NCBI Taxonomy" id="2898149"/>
    <lineage>
        <taxon>Bacteria</taxon>
        <taxon>Pseudomonadati</taxon>
        <taxon>Pseudomonadota</taxon>
        <taxon>Alphaproteobacteria</taxon>
        <taxon>Hyphomicrobiales</taxon>
        <taxon>Nitrobacteraceae</taxon>
        <taxon>Bradyrhizobium</taxon>
    </lineage>
</organism>
<keyword evidence="1" id="KW-0732">Signal</keyword>